<gene>
    <name evidence="2" type="ORF">UFOPK1762_01302</name>
    <name evidence="3" type="ORF">UFOPK1906_01728</name>
    <name evidence="4" type="ORF">UFOPK2624_01506</name>
    <name evidence="5" type="ORF">UFOPK2969_01589</name>
    <name evidence="1" type="ORF">UFOPK3331_01460</name>
</gene>
<dbReference type="EMBL" id="CAEZTY010000053">
    <property type="protein sequence ID" value="CAB4590334.1"/>
    <property type="molecule type" value="Genomic_DNA"/>
</dbReference>
<evidence type="ECO:0000313" key="3">
    <source>
        <dbReference type="EMBL" id="CAB4635206.1"/>
    </source>
</evidence>
<dbReference type="EMBL" id="CAFAAD010000158">
    <property type="protein sequence ID" value="CAB4803345.1"/>
    <property type="molecule type" value="Genomic_DNA"/>
</dbReference>
<proteinExistence type="predicted"/>
<dbReference type="EMBL" id="CAEZXY010000085">
    <property type="protein sequence ID" value="CAB4718023.1"/>
    <property type="molecule type" value="Genomic_DNA"/>
</dbReference>
<evidence type="ECO:0000313" key="2">
    <source>
        <dbReference type="EMBL" id="CAB4590334.1"/>
    </source>
</evidence>
<reference evidence="5" key="1">
    <citation type="submission" date="2020-05" db="EMBL/GenBank/DDBJ databases">
        <authorList>
            <person name="Chiriac C."/>
            <person name="Salcher M."/>
            <person name="Ghai R."/>
            <person name="Kavagutti S V."/>
        </authorList>
    </citation>
    <scope>NUCLEOTIDE SEQUENCE</scope>
</reference>
<sequence>MQTNVAWVLWEKNRCGFDADVTHISESWQRLVLNHNEFGGIGGDGWAFGNDGHHFLADVTHKVMCEWRLSKVFGEQSNFPDGDDG</sequence>
<organism evidence="5">
    <name type="scientific">freshwater metagenome</name>
    <dbReference type="NCBI Taxonomy" id="449393"/>
    <lineage>
        <taxon>unclassified sequences</taxon>
        <taxon>metagenomes</taxon>
        <taxon>ecological metagenomes</taxon>
    </lineage>
</organism>
<protein>
    <submittedName>
        <fullName evidence="5">Unannotated protein</fullName>
    </submittedName>
</protein>
<evidence type="ECO:0000313" key="5">
    <source>
        <dbReference type="EMBL" id="CAB4803345.1"/>
    </source>
</evidence>
<evidence type="ECO:0000313" key="1">
    <source>
        <dbReference type="EMBL" id="CAB4345051.1"/>
    </source>
</evidence>
<name>A0A6J6Y4H5_9ZZZZ</name>
<dbReference type="EMBL" id="CAEZVC010000151">
    <property type="protein sequence ID" value="CAB4635206.1"/>
    <property type="molecule type" value="Genomic_DNA"/>
</dbReference>
<evidence type="ECO:0000313" key="4">
    <source>
        <dbReference type="EMBL" id="CAB4718023.1"/>
    </source>
</evidence>
<accession>A0A6J6Y4H5</accession>
<dbReference type="AlphaFoldDB" id="A0A6J6Y4H5"/>
<dbReference type="EMBL" id="CAESAL010000062">
    <property type="protein sequence ID" value="CAB4345051.1"/>
    <property type="molecule type" value="Genomic_DNA"/>
</dbReference>